<dbReference type="NCBIfam" id="TIGR00797">
    <property type="entry name" value="matE"/>
    <property type="match status" value="1"/>
</dbReference>
<evidence type="ECO:0000256" key="3">
    <source>
        <dbReference type="ARBA" id="ARBA00010199"/>
    </source>
</evidence>
<dbReference type="InterPro" id="IPR002528">
    <property type="entry name" value="MATE_fam"/>
</dbReference>
<name>A0A7X1Z8K8_9LACT</name>
<reference evidence="14 15" key="1">
    <citation type="submission" date="2019-10" db="EMBL/GenBank/DDBJ databases">
        <authorList>
            <person name="Dong K."/>
        </authorList>
    </citation>
    <scope>NUCLEOTIDE SEQUENCE [LARGE SCALE GENOMIC DNA]</scope>
    <source>
        <strain evidence="14 15">DSM 28960</strain>
    </source>
</reference>
<keyword evidence="15" id="KW-1185">Reference proteome</keyword>
<dbReference type="AlphaFoldDB" id="A0A7X1Z8K8"/>
<dbReference type="RefSeq" id="WP_153496488.1">
    <property type="nucleotide sequence ID" value="NZ_CAXYUY010000008.1"/>
</dbReference>
<evidence type="ECO:0000256" key="5">
    <source>
        <dbReference type="ARBA" id="ARBA00022448"/>
    </source>
</evidence>
<evidence type="ECO:0000256" key="11">
    <source>
        <dbReference type="ARBA" id="ARBA00023136"/>
    </source>
</evidence>
<dbReference type="GO" id="GO:0015297">
    <property type="term" value="F:antiporter activity"/>
    <property type="evidence" value="ECO:0007669"/>
    <property type="project" value="UniProtKB-KW"/>
</dbReference>
<evidence type="ECO:0000256" key="9">
    <source>
        <dbReference type="ARBA" id="ARBA00022989"/>
    </source>
</evidence>
<dbReference type="PIRSF" id="PIRSF006603">
    <property type="entry name" value="DinF"/>
    <property type="match status" value="1"/>
</dbReference>
<keyword evidence="11 13" id="KW-0472">Membrane</keyword>
<dbReference type="OrthoDB" id="9780160at2"/>
<dbReference type="PANTHER" id="PTHR43298">
    <property type="entry name" value="MULTIDRUG RESISTANCE PROTEIN NORM-RELATED"/>
    <property type="match status" value="1"/>
</dbReference>
<dbReference type="GO" id="GO:0005886">
    <property type="term" value="C:plasma membrane"/>
    <property type="evidence" value="ECO:0007669"/>
    <property type="project" value="UniProtKB-SubCell"/>
</dbReference>
<evidence type="ECO:0000256" key="13">
    <source>
        <dbReference type="SAM" id="Phobius"/>
    </source>
</evidence>
<keyword evidence="5" id="KW-0813">Transport</keyword>
<dbReference type="InterPro" id="IPR048279">
    <property type="entry name" value="MdtK-like"/>
</dbReference>
<evidence type="ECO:0000256" key="10">
    <source>
        <dbReference type="ARBA" id="ARBA00023065"/>
    </source>
</evidence>
<dbReference type="Pfam" id="PF01554">
    <property type="entry name" value="MatE"/>
    <property type="match status" value="2"/>
</dbReference>
<dbReference type="GO" id="GO:0006811">
    <property type="term" value="P:monoatomic ion transport"/>
    <property type="evidence" value="ECO:0007669"/>
    <property type="project" value="UniProtKB-KW"/>
</dbReference>
<dbReference type="InterPro" id="IPR050222">
    <property type="entry name" value="MATE_MdtK"/>
</dbReference>
<comment type="caution">
    <text evidence="14">The sequence shown here is derived from an EMBL/GenBank/DDBJ whole genome shotgun (WGS) entry which is preliminary data.</text>
</comment>
<comment type="function">
    <text evidence="1">Multidrug efflux pump.</text>
</comment>
<accession>A0A7X1Z8K8</accession>
<feature type="transmembrane region" description="Helical" evidence="13">
    <location>
        <begin position="54"/>
        <end position="75"/>
    </location>
</feature>
<feature type="transmembrane region" description="Helical" evidence="13">
    <location>
        <begin position="12"/>
        <end position="34"/>
    </location>
</feature>
<evidence type="ECO:0000256" key="12">
    <source>
        <dbReference type="ARBA" id="ARBA00031636"/>
    </source>
</evidence>
<feature type="transmembrane region" description="Helical" evidence="13">
    <location>
        <begin position="274"/>
        <end position="296"/>
    </location>
</feature>
<keyword evidence="7" id="KW-1003">Cell membrane</keyword>
<organism evidence="14 15">
    <name type="scientific">Lactococcus hircilactis</name>
    <dbReference type="NCBI Taxonomy" id="1494462"/>
    <lineage>
        <taxon>Bacteria</taxon>
        <taxon>Bacillati</taxon>
        <taxon>Bacillota</taxon>
        <taxon>Bacilli</taxon>
        <taxon>Lactobacillales</taxon>
        <taxon>Streptococcaceae</taxon>
        <taxon>Lactococcus</taxon>
    </lineage>
</organism>
<dbReference type="GO" id="GO:0042910">
    <property type="term" value="F:xenobiotic transmembrane transporter activity"/>
    <property type="evidence" value="ECO:0007669"/>
    <property type="project" value="InterPro"/>
</dbReference>
<keyword evidence="10" id="KW-0406">Ion transport</keyword>
<evidence type="ECO:0000313" key="14">
    <source>
        <dbReference type="EMBL" id="MQW39824.1"/>
    </source>
</evidence>
<proteinExistence type="inferred from homology"/>
<feature type="transmembrane region" description="Helical" evidence="13">
    <location>
        <begin position="87"/>
        <end position="107"/>
    </location>
</feature>
<comment type="similarity">
    <text evidence="3">Belongs to the multi antimicrobial extrusion (MATE) (TC 2.A.66.1) family.</text>
</comment>
<keyword evidence="8 13" id="KW-0812">Transmembrane</keyword>
<keyword evidence="6" id="KW-0050">Antiport</keyword>
<feature type="transmembrane region" description="Helical" evidence="13">
    <location>
        <begin position="127"/>
        <end position="145"/>
    </location>
</feature>
<feature type="transmembrane region" description="Helical" evidence="13">
    <location>
        <begin position="386"/>
        <end position="408"/>
    </location>
</feature>
<dbReference type="EMBL" id="WITJ01000009">
    <property type="protein sequence ID" value="MQW39824.1"/>
    <property type="molecule type" value="Genomic_DNA"/>
</dbReference>
<feature type="transmembrane region" description="Helical" evidence="13">
    <location>
        <begin position="197"/>
        <end position="216"/>
    </location>
</feature>
<sequence length="447" mass="49079">METDFLKKLFSIAIPVAIQGLFYALLNILDQIMVAQKGEAAVVAVSLASKNFSILNFTLMGLTGGLAIISAQLIGKGNEKNIAKIQGLTLFSGGILVLLFMMLSLFFPTACMSLFTADPAVIALGATYHRAIALGYLPVLFTMVYSTILRNAKIVQLPMYIGMGTVGLNAFLNYLLIFGNFGAPALGVFGSGLATTLAQYIECLVLLSVVFGKKLIGSYSLKQLLTFFKTDKEILLFWKLTLPLLIEEMSFILADTVDNSIYGFMGTKQTIAVTIMNPVQGLIIGFFGGFATAASVMIGHLLGKNEKQHAYQTAQHILRLGAILSLIVGVVYLFFNSFYLKLYSLDAFSYRLTTTLMLMMVIFIPIKITNMIITTGVLSAGGETKFVLYQSIFGAWGFAIPLGLLSAFVFHLPIYWVFVAISFEEIIRVALCLWKMKKRTWLNTLVE</sequence>
<dbReference type="PANTHER" id="PTHR43298:SF2">
    <property type="entry name" value="FMN_FAD EXPORTER YEEO-RELATED"/>
    <property type="match status" value="1"/>
</dbReference>
<keyword evidence="9 13" id="KW-1133">Transmembrane helix</keyword>
<protein>
    <recommendedName>
        <fullName evidence="4">Probable multidrug resistance protein NorM</fullName>
    </recommendedName>
    <alternativeName>
        <fullName evidence="12">Multidrug-efflux transporter</fullName>
    </alternativeName>
</protein>
<evidence type="ECO:0000256" key="6">
    <source>
        <dbReference type="ARBA" id="ARBA00022449"/>
    </source>
</evidence>
<evidence type="ECO:0000256" key="1">
    <source>
        <dbReference type="ARBA" id="ARBA00003408"/>
    </source>
</evidence>
<gene>
    <name evidence="14" type="ORF">GHI93_07790</name>
</gene>
<feature type="transmembrane region" description="Helical" evidence="13">
    <location>
        <begin position="414"/>
        <end position="434"/>
    </location>
</feature>
<comment type="subcellular location">
    <subcellularLocation>
        <location evidence="2">Cell membrane</location>
        <topology evidence="2">Multi-pass membrane protein</topology>
    </subcellularLocation>
</comment>
<evidence type="ECO:0000256" key="2">
    <source>
        <dbReference type="ARBA" id="ARBA00004651"/>
    </source>
</evidence>
<feature type="transmembrane region" description="Helical" evidence="13">
    <location>
        <begin position="317"/>
        <end position="335"/>
    </location>
</feature>
<evidence type="ECO:0000313" key="15">
    <source>
        <dbReference type="Proteomes" id="UP000439550"/>
    </source>
</evidence>
<evidence type="ECO:0000256" key="4">
    <source>
        <dbReference type="ARBA" id="ARBA00020268"/>
    </source>
</evidence>
<feature type="transmembrane region" description="Helical" evidence="13">
    <location>
        <begin position="157"/>
        <end position="177"/>
    </location>
</feature>
<evidence type="ECO:0000256" key="8">
    <source>
        <dbReference type="ARBA" id="ARBA00022692"/>
    </source>
</evidence>
<evidence type="ECO:0000256" key="7">
    <source>
        <dbReference type="ARBA" id="ARBA00022475"/>
    </source>
</evidence>
<dbReference type="Proteomes" id="UP000439550">
    <property type="component" value="Unassembled WGS sequence"/>
</dbReference>